<organism evidence="3 4">
    <name type="scientific">Flavobacterium suaedae</name>
    <dbReference type="NCBI Taxonomy" id="1767027"/>
    <lineage>
        <taxon>Bacteria</taxon>
        <taxon>Pseudomonadati</taxon>
        <taxon>Bacteroidota</taxon>
        <taxon>Flavobacteriia</taxon>
        <taxon>Flavobacteriales</taxon>
        <taxon>Flavobacteriaceae</taxon>
        <taxon>Flavobacterium</taxon>
    </lineage>
</organism>
<evidence type="ECO:0000256" key="2">
    <source>
        <dbReference type="SAM" id="Phobius"/>
    </source>
</evidence>
<keyword evidence="2" id="KW-0812">Transmembrane</keyword>
<keyword evidence="2" id="KW-0472">Membrane</keyword>
<feature type="compositionally biased region" description="Basic and acidic residues" evidence="1">
    <location>
        <begin position="202"/>
        <end position="227"/>
    </location>
</feature>
<accession>A0ABQ1JTY1</accession>
<sequence>MKEKKNIDRLFQEQFKEFEANPPEHVWENISAELKKDKKRRVIPIWFKLSGVAAVFIIGLLLVNFFGNEDDFNQNSVVNGNVNATDTTNTIANDNILPLPTTEDAVVNNDDNNSVIESENGSTAGPKNENSSNILSSEEAGSNDYSPASRNSGNNNLNNQDNAVVINSKTQSNNTLKNEKNNRNSKIKGVITNPNTAVANSEKSEKEENYLSEKNKADNSVIKRKDNGFINPNAENNNSIAEVNTDDNSGEENEPQSSQQEEAELLDKTPHAIMSASDDAIASEEINSEVVIDSASIIVPENELEKLLQEKLNGKDDDEEKLLAENDNLKWNIRPQMAPVFYNSLSQGSPIDSQFASNSKSYDNNMSYGVGIDYNITDRLAVRSGVNAVNLSYETRGVEFYPAMTKPAVASRNVGENSNLVVQSEANVASSPGPEGFASTTSIQSFKGSMVQEMGYIEVPVELSYALLNKKFGIDVIGGVSTLFLNNNDVRVITTQGYSSNLGEARNLNNVNFSTNIGIGFKYKFLKSFKASFEPMFKYQVNTFSENSGNFKPYFIGLYSGISFSF</sequence>
<proteinExistence type="predicted"/>
<gene>
    <name evidence="3" type="ORF">GCM10007424_17380</name>
</gene>
<keyword evidence="4" id="KW-1185">Reference proteome</keyword>
<feature type="transmembrane region" description="Helical" evidence="2">
    <location>
        <begin position="45"/>
        <end position="66"/>
    </location>
</feature>
<evidence type="ECO:0000313" key="4">
    <source>
        <dbReference type="Proteomes" id="UP000615760"/>
    </source>
</evidence>
<evidence type="ECO:0000256" key="1">
    <source>
        <dbReference type="SAM" id="MobiDB-lite"/>
    </source>
</evidence>
<comment type="caution">
    <text evidence="3">The sequence shown here is derived from an EMBL/GenBank/DDBJ whole genome shotgun (WGS) entry which is preliminary data.</text>
</comment>
<evidence type="ECO:0008006" key="5">
    <source>
        <dbReference type="Google" id="ProtNLM"/>
    </source>
</evidence>
<reference evidence="4" key="1">
    <citation type="journal article" date="2019" name="Int. J. Syst. Evol. Microbiol.">
        <title>The Global Catalogue of Microorganisms (GCM) 10K type strain sequencing project: providing services to taxonomists for standard genome sequencing and annotation.</title>
        <authorList>
            <consortium name="The Broad Institute Genomics Platform"/>
            <consortium name="The Broad Institute Genome Sequencing Center for Infectious Disease"/>
            <person name="Wu L."/>
            <person name="Ma J."/>
        </authorList>
    </citation>
    <scope>NUCLEOTIDE SEQUENCE [LARGE SCALE GENOMIC DNA]</scope>
    <source>
        <strain evidence="4">CGMCC 1.15461</strain>
    </source>
</reference>
<feature type="compositionally biased region" description="Polar residues" evidence="1">
    <location>
        <begin position="233"/>
        <end position="242"/>
    </location>
</feature>
<feature type="compositionally biased region" description="Polar residues" evidence="1">
    <location>
        <begin position="192"/>
        <end position="201"/>
    </location>
</feature>
<keyword evidence="2" id="KW-1133">Transmembrane helix</keyword>
<feature type="compositionally biased region" description="Low complexity" evidence="1">
    <location>
        <begin position="151"/>
        <end position="167"/>
    </location>
</feature>
<name>A0ABQ1JTY1_9FLAO</name>
<feature type="region of interest" description="Disordered" evidence="1">
    <location>
        <begin position="102"/>
        <end position="264"/>
    </location>
</feature>
<dbReference type="Proteomes" id="UP000615760">
    <property type="component" value="Unassembled WGS sequence"/>
</dbReference>
<feature type="compositionally biased region" description="Acidic residues" evidence="1">
    <location>
        <begin position="244"/>
        <end position="254"/>
    </location>
</feature>
<evidence type="ECO:0000313" key="3">
    <source>
        <dbReference type="EMBL" id="GGB77824.1"/>
    </source>
</evidence>
<feature type="compositionally biased region" description="Low complexity" evidence="1">
    <location>
        <begin position="128"/>
        <end position="139"/>
    </location>
</feature>
<protein>
    <recommendedName>
        <fullName evidence="5">Outer membrane protein beta-barrel domain-containing protein</fullName>
    </recommendedName>
</protein>
<dbReference type="RefSeq" id="WP_188620885.1">
    <property type="nucleotide sequence ID" value="NZ_BMJE01000004.1"/>
</dbReference>
<dbReference type="EMBL" id="BMJE01000004">
    <property type="protein sequence ID" value="GGB77824.1"/>
    <property type="molecule type" value="Genomic_DNA"/>
</dbReference>
<feature type="compositionally biased region" description="Low complexity" evidence="1">
    <location>
        <begin position="103"/>
        <end position="120"/>
    </location>
</feature>